<dbReference type="AlphaFoldDB" id="A0A1F4U104"/>
<keyword evidence="3" id="KW-0520">NAD</keyword>
<evidence type="ECO:0000259" key="6">
    <source>
        <dbReference type="Pfam" id="PF02826"/>
    </source>
</evidence>
<comment type="similarity">
    <text evidence="1 4">Belongs to the D-isomer specific 2-hydroxyacid dehydrogenase family.</text>
</comment>
<dbReference type="InterPro" id="IPR006139">
    <property type="entry name" value="D-isomer_2_OHA_DH_cat_dom"/>
</dbReference>
<dbReference type="GO" id="GO:0016616">
    <property type="term" value="F:oxidoreductase activity, acting on the CH-OH group of donors, NAD or NADP as acceptor"/>
    <property type="evidence" value="ECO:0007669"/>
    <property type="project" value="InterPro"/>
</dbReference>
<dbReference type="Gene3D" id="3.40.50.720">
    <property type="entry name" value="NAD(P)-binding Rossmann-like Domain"/>
    <property type="match status" value="2"/>
</dbReference>
<dbReference type="EMBL" id="MEUS01000025">
    <property type="protein sequence ID" value="OGC38547.1"/>
    <property type="molecule type" value="Genomic_DNA"/>
</dbReference>
<comment type="caution">
    <text evidence="7">The sequence shown here is derived from an EMBL/GenBank/DDBJ whole genome shotgun (WGS) entry which is preliminary data.</text>
</comment>
<dbReference type="SUPFAM" id="SSF52283">
    <property type="entry name" value="Formate/glycerate dehydrogenase catalytic domain-like"/>
    <property type="match status" value="1"/>
</dbReference>
<accession>A0A1F4U104</accession>
<dbReference type="FunFam" id="3.40.50.720:FF:000203">
    <property type="entry name" value="D-3-phosphoglycerate dehydrogenase (SerA)"/>
    <property type="match status" value="1"/>
</dbReference>
<feature type="domain" description="D-isomer specific 2-hydroxyacid dehydrogenase NAD-binding" evidence="6">
    <location>
        <begin position="108"/>
        <end position="286"/>
    </location>
</feature>
<feature type="domain" description="D-isomer specific 2-hydroxyacid dehydrogenase catalytic" evidence="5">
    <location>
        <begin position="4"/>
        <end position="319"/>
    </location>
</feature>
<dbReference type="Proteomes" id="UP000178270">
    <property type="component" value="Unassembled WGS sequence"/>
</dbReference>
<evidence type="ECO:0000256" key="3">
    <source>
        <dbReference type="ARBA" id="ARBA00023027"/>
    </source>
</evidence>
<evidence type="ECO:0008006" key="9">
    <source>
        <dbReference type="Google" id="ProtNLM"/>
    </source>
</evidence>
<dbReference type="Pfam" id="PF00389">
    <property type="entry name" value="2-Hacid_dh"/>
    <property type="match status" value="1"/>
</dbReference>
<evidence type="ECO:0000313" key="8">
    <source>
        <dbReference type="Proteomes" id="UP000178270"/>
    </source>
</evidence>
<protein>
    <recommendedName>
        <fullName evidence="9">D-glycerate dehydrogenase</fullName>
    </recommendedName>
</protein>
<organism evidence="7 8">
    <name type="scientific">candidate division WWE3 bacterium RBG_13_37_7</name>
    <dbReference type="NCBI Taxonomy" id="1802609"/>
    <lineage>
        <taxon>Bacteria</taxon>
        <taxon>Katanobacteria</taxon>
    </lineage>
</organism>
<sequence>MKLLITREIPQAGINLLKDYPQIELDYRKGPPLSPDKLGKAIADVDAIIPVIPDQISEEIIKSGKKLKIIAAYSVGYDNIAVPTATKKKIYVANTPGDLTESVAEHSLALMMALGRRVCEGNAFCRAGKYKYWEPMEFIGPKFKGKTLGVIGFGRIGQQFGRMAKYGLEMDILYNDPMSHPEAENLLDAKKVELDELLENSDIVSVHCNLCEATYHLLGEQQFRKMKPNAFLINTARGPIINEKNLVVALKENWIAGAALDVYEDEPTINAALKKMANVVLTPHIASATWEARIQMATMAVNNVIDVLIHNKPPRNLVNKELAEANISSLA</sequence>
<dbReference type="GO" id="GO:0051287">
    <property type="term" value="F:NAD binding"/>
    <property type="evidence" value="ECO:0007669"/>
    <property type="project" value="InterPro"/>
</dbReference>
<keyword evidence="2 4" id="KW-0560">Oxidoreductase</keyword>
<dbReference type="PANTHER" id="PTHR42789:SF1">
    <property type="entry name" value="D-ISOMER SPECIFIC 2-HYDROXYACID DEHYDROGENASE FAMILY PROTEIN (AFU_ORTHOLOGUE AFUA_6G10090)"/>
    <property type="match status" value="1"/>
</dbReference>
<evidence type="ECO:0000256" key="1">
    <source>
        <dbReference type="ARBA" id="ARBA00005854"/>
    </source>
</evidence>
<dbReference type="InterPro" id="IPR029753">
    <property type="entry name" value="D-isomer_DH_CS"/>
</dbReference>
<dbReference type="CDD" id="cd05301">
    <property type="entry name" value="GDH"/>
    <property type="match status" value="1"/>
</dbReference>
<dbReference type="InterPro" id="IPR050857">
    <property type="entry name" value="D-2-hydroxyacid_DH"/>
</dbReference>
<name>A0A1F4U104_UNCKA</name>
<evidence type="ECO:0000259" key="5">
    <source>
        <dbReference type="Pfam" id="PF00389"/>
    </source>
</evidence>
<proteinExistence type="inferred from homology"/>
<evidence type="ECO:0000256" key="4">
    <source>
        <dbReference type="RuleBase" id="RU003719"/>
    </source>
</evidence>
<gene>
    <name evidence="7" type="ORF">A3K42_01500</name>
</gene>
<dbReference type="InterPro" id="IPR006140">
    <property type="entry name" value="D-isomer_DH_NAD-bd"/>
</dbReference>
<evidence type="ECO:0000313" key="7">
    <source>
        <dbReference type="EMBL" id="OGC38547.1"/>
    </source>
</evidence>
<evidence type="ECO:0000256" key="2">
    <source>
        <dbReference type="ARBA" id="ARBA00023002"/>
    </source>
</evidence>
<reference evidence="7 8" key="1">
    <citation type="journal article" date="2016" name="Nat. Commun.">
        <title>Thousands of microbial genomes shed light on interconnected biogeochemical processes in an aquifer system.</title>
        <authorList>
            <person name="Anantharaman K."/>
            <person name="Brown C.T."/>
            <person name="Hug L.A."/>
            <person name="Sharon I."/>
            <person name="Castelle C.J."/>
            <person name="Probst A.J."/>
            <person name="Thomas B.C."/>
            <person name="Singh A."/>
            <person name="Wilkins M.J."/>
            <person name="Karaoz U."/>
            <person name="Brodie E.L."/>
            <person name="Williams K.H."/>
            <person name="Hubbard S.S."/>
            <person name="Banfield J.F."/>
        </authorList>
    </citation>
    <scope>NUCLEOTIDE SEQUENCE [LARGE SCALE GENOMIC DNA]</scope>
</reference>
<dbReference type="PANTHER" id="PTHR42789">
    <property type="entry name" value="D-ISOMER SPECIFIC 2-HYDROXYACID DEHYDROGENASE FAMILY PROTEIN (AFU_ORTHOLOGUE AFUA_6G10090)"/>
    <property type="match status" value="1"/>
</dbReference>
<dbReference type="Pfam" id="PF02826">
    <property type="entry name" value="2-Hacid_dh_C"/>
    <property type="match status" value="1"/>
</dbReference>
<dbReference type="PROSITE" id="PS00671">
    <property type="entry name" value="D_2_HYDROXYACID_DH_3"/>
    <property type="match status" value="1"/>
</dbReference>
<dbReference type="InterPro" id="IPR036291">
    <property type="entry name" value="NAD(P)-bd_dom_sf"/>
</dbReference>
<dbReference type="SUPFAM" id="SSF51735">
    <property type="entry name" value="NAD(P)-binding Rossmann-fold domains"/>
    <property type="match status" value="1"/>
</dbReference>